<dbReference type="AlphaFoldDB" id="A0A948WXM5"/>
<feature type="modified residue" description="4-aspartylphosphate" evidence="8">
    <location>
        <position position="50"/>
    </location>
</feature>
<dbReference type="PANTHER" id="PTHR48111">
    <property type="entry name" value="REGULATOR OF RPOS"/>
    <property type="match status" value="1"/>
</dbReference>
<dbReference type="InterPro" id="IPR001867">
    <property type="entry name" value="OmpR/PhoB-type_DNA-bd"/>
</dbReference>
<evidence type="ECO:0000256" key="7">
    <source>
        <dbReference type="ARBA" id="ARBA00024735"/>
    </source>
</evidence>
<dbReference type="SUPFAM" id="SSF46894">
    <property type="entry name" value="C-terminal effector domain of the bipartite response regulators"/>
    <property type="match status" value="1"/>
</dbReference>
<organism evidence="12 13">
    <name type="scientific">Candidatus Anaerobiospirillum pullicola</name>
    <dbReference type="NCBI Taxonomy" id="2838451"/>
    <lineage>
        <taxon>Bacteria</taxon>
        <taxon>Pseudomonadati</taxon>
        <taxon>Pseudomonadota</taxon>
        <taxon>Gammaproteobacteria</taxon>
        <taxon>Aeromonadales</taxon>
        <taxon>Succinivibrionaceae</taxon>
        <taxon>Anaerobiospirillum</taxon>
    </lineage>
</organism>
<dbReference type="GO" id="GO:0000976">
    <property type="term" value="F:transcription cis-regulatory region binding"/>
    <property type="evidence" value="ECO:0007669"/>
    <property type="project" value="TreeGrafter"/>
</dbReference>
<protein>
    <recommendedName>
        <fullName evidence="1">Phosphate regulon transcriptional regulatory protein PhoB</fullName>
    </recommendedName>
</protein>
<dbReference type="SMART" id="SM00862">
    <property type="entry name" value="Trans_reg_C"/>
    <property type="match status" value="1"/>
</dbReference>
<dbReference type="GO" id="GO:0032993">
    <property type="term" value="C:protein-DNA complex"/>
    <property type="evidence" value="ECO:0007669"/>
    <property type="project" value="TreeGrafter"/>
</dbReference>
<reference evidence="12" key="1">
    <citation type="journal article" date="2021" name="PeerJ">
        <title>Extensive microbial diversity within the chicken gut microbiome revealed by metagenomics and culture.</title>
        <authorList>
            <person name="Gilroy R."/>
            <person name="Ravi A."/>
            <person name="Getino M."/>
            <person name="Pursley I."/>
            <person name="Horton D.L."/>
            <person name="Alikhan N.F."/>
            <person name="Baker D."/>
            <person name="Gharbi K."/>
            <person name="Hall N."/>
            <person name="Watson M."/>
            <person name="Adriaenssens E.M."/>
            <person name="Foster-Nyarko E."/>
            <person name="Jarju S."/>
            <person name="Secka A."/>
            <person name="Antonio M."/>
            <person name="Oren A."/>
            <person name="Chaudhuri R.R."/>
            <person name="La Ragione R."/>
            <person name="Hildebrand F."/>
            <person name="Pallen M.J."/>
        </authorList>
    </citation>
    <scope>NUCLEOTIDE SEQUENCE</scope>
    <source>
        <strain evidence="12">378</strain>
    </source>
</reference>
<dbReference type="Gene3D" id="3.40.50.2300">
    <property type="match status" value="1"/>
</dbReference>
<dbReference type="InterPro" id="IPR011006">
    <property type="entry name" value="CheY-like_superfamily"/>
</dbReference>
<dbReference type="SMART" id="SM00448">
    <property type="entry name" value="REC"/>
    <property type="match status" value="1"/>
</dbReference>
<dbReference type="GO" id="GO:0005829">
    <property type="term" value="C:cytosol"/>
    <property type="evidence" value="ECO:0007669"/>
    <property type="project" value="TreeGrafter"/>
</dbReference>
<keyword evidence="5 9" id="KW-0238">DNA-binding</keyword>
<feature type="domain" description="OmpR/PhoB-type" evidence="11">
    <location>
        <begin position="125"/>
        <end position="221"/>
    </location>
</feature>
<evidence type="ECO:0000259" key="10">
    <source>
        <dbReference type="PROSITE" id="PS50110"/>
    </source>
</evidence>
<keyword evidence="6" id="KW-0804">Transcription</keyword>
<evidence type="ECO:0000256" key="3">
    <source>
        <dbReference type="ARBA" id="ARBA00023012"/>
    </source>
</evidence>
<dbReference type="InterPro" id="IPR001789">
    <property type="entry name" value="Sig_transdc_resp-reg_receiver"/>
</dbReference>
<comment type="caution">
    <text evidence="12">The sequence shown here is derived from an EMBL/GenBank/DDBJ whole genome shotgun (WGS) entry which is preliminary data.</text>
</comment>
<evidence type="ECO:0000256" key="1">
    <source>
        <dbReference type="ARBA" id="ARBA00013332"/>
    </source>
</evidence>
<gene>
    <name evidence="12" type="ORF">H9847_03670</name>
</gene>
<comment type="function">
    <text evidence="7">This protein is a positive regulator for the phosphate regulon. Transcription of this operon is positively regulated by PhoB and PhoR when phosphate is limited.</text>
</comment>
<dbReference type="GO" id="GO:0000156">
    <property type="term" value="F:phosphorelay response regulator activity"/>
    <property type="evidence" value="ECO:0007669"/>
    <property type="project" value="TreeGrafter"/>
</dbReference>
<feature type="domain" description="Response regulatory" evidence="10">
    <location>
        <begin position="1"/>
        <end position="117"/>
    </location>
</feature>
<dbReference type="Gene3D" id="1.10.10.10">
    <property type="entry name" value="Winged helix-like DNA-binding domain superfamily/Winged helix DNA-binding domain"/>
    <property type="match status" value="1"/>
</dbReference>
<dbReference type="EMBL" id="JAHLFE010000068">
    <property type="protein sequence ID" value="MBU3843955.1"/>
    <property type="molecule type" value="Genomic_DNA"/>
</dbReference>
<accession>A0A948WXM5</accession>
<dbReference type="GO" id="GO:0006355">
    <property type="term" value="P:regulation of DNA-templated transcription"/>
    <property type="evidence" value="ECO:0007669"/>
    <property type="project" value="InterPro"/>
</dbReference>
<evidence type="ECO:0000313" key="12">
    <source>
        <dbReference type="EMBL" id="MBU3843955.1"/>
    </source>
</evidence>
<dbReference type="InterPro" id="IPR016032">
    <property type="entry name" value="Sig_transdc_resp-reg_C-effctor"/>
</dbReference>
<keyword evidence="2 8" id="KW-0597">Phosphoprotein</keyword>
<dbReference type="Gene3D" id="6.10.250.690">
    <property type="match status" value="1"/>
</dbReference>
<evidence type="ECO:0000313" key="13">
    <source>
        <dbReference type="Proteomes" id="UP000733611"/>
    </source>
</evidence>
<keyword evidence="3" id="KW-0902">Two-component regulatory system</keyword>
<proteinExistence type="predicted"/>
<dbReference type="Pfam" id="PF00486">
    <property type="entry name" value="Trans_reg_C"/>
    <property type="match status" value="1"/>
</dbReference>
<dbReference type="SUPFAM" id="SSF52172">
    <property type="entry name" value="CheY-like"/>
    <property type="match status" value="1"/>
</dbReference>
<dbReference type="PROSITE" id="PS51755">
    <property type="entry name" value="OMPR_PHOB"/>
    <property type="match status" value="1"/>
</dbReference>
<dbReference type="PROSITE" id="PS50110">
    <property type="entry name" value="RESPONSE_REGULATORY"/>
    <property type="match status" value="1"/>
</dbReference>
<evidence type="ECO:0000256" key="5">
    <source>
        <dbReference type="ARBA" id="ARBA00023125"/>
    </source>
</evidence>
<reference evidence="12" key="2">
    <citation type="submission" date="2021-04" db="EMBL/GenBank/DDBJ databases">
        <authorList>
            <person name="Gilroy R."/>
        </authorList>
    </citation>
    <scope>NUCLEOTIDE SEQUENCE</scope>
    <source>
        <strain evidence="12">378</strain>
    </source>
</reference>
<evidence type="ECO:0000256" key="2">
    <source>
        <dbReference type="ARBA" id="ARBA00022553"/>
    </source>
</evidence>
<evidence type="ECO:0000259" key="11">
    <source>
        <dbReference type="PROSITE" id="PS51755"/>
    </source>
</evidence>
<dbReference type="Proteomes" id="UP000733611">
    <property type="component" value="Unassembled WGS sequence"/>
</dbReference>
<dbReference type="PANTHER" id="PTHR48111:SF21">
    <property type="entry name" value="DNA-BINDING DUAL MASTER TRANSCRIPTIONAL REGULATOR RPAA"/>
    <property type="match status" value="1"/>
</dbReference>
<dbReference type="InterPro" id="IPR036388">
    <property type="entry name" value="WH-like_DNA-bd_sf"/>
</dbReference>
<keyword evidence="4" id="KW-0805">Transcription regulation</keyword>
<dbReference type="InterPro" id="IPR039420">
    <property type="entry name" value="WalR-like"/>
</dbReference>
<dbReference type="CDD" id="cd00383">
    <property type="entry name" value="trans_reg_C"/>
    <property type="match status" value="1"/>
</dbReference>
<sequence>MIFYVEDDNSIREIVLYTLHSMGFEAQGFADGHSFLQALETQRPSLIMLDVMLPDIDGVELLKTIKRQARTSDLPVIMATARDAEIEKIQALDLGADDYLSKPFSMMEMVARVKAVLRRYKQEEPKQLSAGDLSIDETSHVVKAKGQVVELTYKEYELLLLLLKHQGRVYSREQILDLIWGHDYDGENRTVDVHIRTLRAKLGDCANLIKTVRGVGYKLEV</sequence>
<evidence type="ECO:0000256" key="8">
    <source>
        <dbReference type="PROSITE-ProRule" id="PRU00169"/>
    </source>
</evidence>
<dbReference type="Pfam" id="PF00072">
    <property type="entry name" value="Response_reg"/>
    <property type="match status" value="1"/>
</dbReference>
<dbReference type="FunFam" id="1.10.10.10:FF:000018">
    <property type="entry name" value="DNA-binding response regulator ResD"/>
    <property type="match status" value="1"/>
</dbReference>
<evidence type="ECO:0000256" key="9">
    <source>
        <dbReference type="PROSITE-ProRule" id="PRU01091"/>
    </source>
</evidence>
<evidence type="ECO:0000256" key="6">
    <source>
        <dbReference type="ARBA" id="ARBA00023163"/>
    </source>
</evidence>
<evidence type="ECO:0000256" key="4">
    <source>
        <dbReference type="ARBA" id="ARBA00023015"/>
    </source>
</evidence>
<feature type="DNA-binding region" description="OmpR/PhoB-type" evidence="9">
    <location>
        <begin position="125"/>
        <end position="221"/>
    </location>
</feature>
<name>A0A948WXM5_9GAMM</name>